<reference evidence="4 5" key="1">
    <citation type="submission" date="2020-06" db="EMBL/GenBank/DDBJ databases">
        <authorList>
            <consortium name="Wellcome Sanger Institute Data Sharing"/>
        </authorList>
    </citation>
    <scope>NUCLEOTIDE SEQUENCE [LARGE SCALE GENOMIC DNA]</scope>
</reference>
<reference evidence="4" key="3">
    <citation type="submission" date="2025-09" db="UniProtKB">
        <authorList>
            <consortium name="Ensembl"/>
        </authorList>
    </citation>
    <scope>IDENTIFICATION</scope>
</reference>
<organism evidence="4 5">
    <name type="scientific">Denticeps clupeoides</name>
    <name type="common">denticle herring</name>
    <dbReference type="NCBI Taxonomy" id="299321"/>
    <lineage>
        <taxon>Eukaryota</taxon>
        <taxon>Metazoa</taxon>
        <taxon>Chordata</taxon>
        <taxon>Craniata</taxon>
        <taxon>Vertebrata</taxon>
        <taxon>Euteleostomi</taxon>
        <taxon>Actinopterygii</taxon>
        <taxon>Neopterygii</taxon>
        <taxon>Teleostei</taxon>
        <taxon>Clupei</taxon>
        <taxon>Clupeiformes</taxon>
        <taxon>Denticipitoidei</taxon>
        <taxon>Denticipitidae</taxon>
        <taxon>Denticeps</taxon>
    </lineage>
</organism>
<evidence type="ECO:0000313" key="4">
    <source>
        <dbReference type="Ensembl" id="ENSDCDP00010019718.1"/>
    </source>
</evidence>
<dbReference type="SUPFAM" id="SSF56496">
    <property type="entry name" value="Fibrinogen C-terminal domain-like"/>
    <property type="match status" value="1"/>
</dbReference>
<evidence type="ECO:0000259" key="3">
    <source>
        <dbReference type="PROSITE" id="PS51406"/>
    </source>
</evidence>
<dbReference type="Proteomes" id="UP000694580">
    <property type="component" value="Chromosome 3"/>
</dbReference>
<dbReference type="InterPro" id="IPR014716">
    <property type="entry name" value="Fibrinogen_a/b/g_C_1"/>
</dbReference>
<dbReference type="FunFam" id="3.90.215.10:FF:000001">
    <property type="entry name" value="Tenascin isoform 1"/>
    <property type="match status" value="1"/>
</dbReference>
<dbReference type="PANTHER" id="PTHR19143">
    <property type="entry name" value="FIBRINOGEN/TENASCIN/ANGIOPOEITIN"/>
    <property type="match status" value="1"/>
</dbReference>
<accession>A0AAY4BFM1</accession>
<dbReference type="Ensembl" id="ENSDCDT00010020836.1">
    <property type="protein sequence ID" value="ENSDCDP00010019718.1"/>
    <property type="gene ID" value="ENSDCDG00010008882.1"/>
</dbReference>
<name>A0AAY4BFM1_9TELE</name>
<dbReference type="PANTHER" id="PTHR19143:SF225">
    <property type="entry name" value="MICROFIBRIL-ASSOCIATED GLYCOPROTEIN 4"/>
    <property type="match status" value="1"/>
</dbReference>
<feature type="signal peptide" evidence="2">
    <location>
        <begin position="1"/>
        <end position="16"/>
    </location>
</feature>
<keyword evidence="2" id="KW-0732">Signal</keyword>
<sequence length="239" mass="27102">MAGWFFALALPLLVTSVQPPPKDCSDIYNSGHKVSGVYPVYPAGLQSPVEVYCDMGCESYNEIGGWTVFQRRLDGSLNFYRNWEEYKNGFGFKDGEYWLGLEWLHQLTGKRKFELKVDMVDFEGNKAFAQYSTFSVGSEEEGYKLTVGDLASGGAGNSLAHHNGQKFSTFDKDQDSYDGNCAKTYLGAFWYNGCHHANPNGIYLWGKDATYYGIGVNWYHWKGHEYSLKFISMKIRPVK</sequence>
<dbReference type="GO" id="GO:0048251">
    <property type="term" value="P:elastic fiber assembly"/>
    <property type="evidence" value="ECO:0007669"/>
    <property type="project" value="TreeGrafter"/>
</dbReference>
<dbReference type="CDD" id="cd00087">
    <property type="entry name" value="FReD"/>
    <property type="match status" value="1"/>
</dbReference>
<gene>
    <name evidence="4" type="primary">MFAP4</name>
</gene>
<dbReference type="InterPro" id="IPR002181">
    <property type="entry name" value="Fibrinogen_a/b/g_C_dom"/>
</dbReference>
<dbReference type="GeneTree" id="ENSGT00940000154615"/>
<evidence type="ECO:0000313" key="5">
    <source>
        <dbReference type="Proteomes" id="UP000694580"/>
    </source>
</evidence>
<dbReference type="SMART" id="SM00186">
    <property type="entry name" value="FBG"/>
    <property type="match status" value="1"/>
</dbReference>
<proteinExistence type="predicted"/>
<keyword evidence="5" id="KW-1185">Reference proteome</keyword>
<dbReference type="GO" id="GO:0005615">
    <property type="term" value="C:extracellular space"/>
    <property type="evidence" value="ECO:0007669"/>
    <property type="project" value="TreeGrafter"/>
</dbReference>
<feature type="domain" description="Fibrinogen C-terminal" evidence="3">
    <location>
        <begin position="15"/>
        <end position="239"/>
    </location>
</feature>
<evidence type="ECO:0000256" key="2">
    <source>
        <dbReference type="SAM" id="SignalP"/>
    </source>
</evidence>
<dbReference type="InterPro" id="IPR036056">
    <property type="entry name" value="Fibrinogen-like_C"/>
</dbReference>
<dbReference type="Pfam" id="PF00147">
    <property type="entry name" value="Fibrinogen_C"/>
    <property type="match status" value="1"/>
</dbReference>
<reference evidence="4" key="2">
    <citation type="submission" date="2025-08" db="UniProtKB">
        <authorList>
            <consortium name="Ensembl"/>
        </authorList>
    </citation>
    <scope>IDENTIFICATION</scope>
</reference>
<dbReference type="Gene3D" id="3.90.215.10">
    <property type="entry name" value="Gamma Fibrinogen, chain A, domain 1"/>
    <property type="match status" value="1"/>
</dbReference>
<dbReference type="InterPro" id="IPR050373">
    <property type="entry name" value="Fibrinogen_C-term_domain"/>
</dbReference>
<dbReference type="PROSITE" id="PS51406">
    <property type="entry name" value="FIBRINOGEN_C_2"/>
    <property type="match status" value="1"/>
</dbReference>
<evidence type="ECO:0000256" key="1">
    <source>
        <dbReference type="ARBA" id="ARBA00023157"/>
    </source>
</evidence>
<keyword evidence="1" id="KW-1015">Disulfide bond</keyword>
<feature type="chain" id="PRO_5044201391" description="Fibrinogen C-terminal domain-containing protein" evidence="2">
    <location>
        <begin position="17"/>
        <end position="239"/>
    </location>
</feature>
<protein>
    <recommendedName>
        <fullName evidence="3">Fibrinogen C-terminal domain-containing protein</fullName>
    </recommendedName>
</protein>
<dbReference type="AlphaFoldDB" id="A0AAY4BFM1"/>